<keyword evidence="6" id="KW-1185">Reference proteome</keyword>
<dbReference type="InterPro" id="IPR006311">
    <property type="entry name" value="TAT_signal"/>
</dbReference>
<organism evidence="5 6">
    <name type="scientific">Gemmatirosa kalamazoonensis</name>
    <dbReference type="NCBI Taxonomy" id="861299"/>
    <lineage>
        <taxon>Bacteria</taxon>
        <taxon>Pseudomonadati</taxon>
        <taxon>Gemmatimonadota</taxon>
        <taxon>Gemmatimonadia</taxon>
        <taxon>Gemmatimonadales</taxon>
        <taxon>Gemmatimonadaceae</taxon>
        <taxon>Gemmatirosa</taxon>
    </lineage>
</organism>
<evidence type="ECO:0000259" key="3">
    <source>
        <dbReference type="Pfam" id="PF20736"/>
    </source>
</evidence>
<dbReference type="PATRIC" id="fig|861299.3.peg.4911"/>
<dbReference type="PROSITE" id="PS51318">
    <property type="entry name" value="TAT"/>
    <property type="match status" value="1"/>
</dbReference>
<protein>
    <recommendedName>
        <fullName evidence="7">Glycoside hydrolase family 127 protein</fullName>
    </recommendedName>
</protein>
<feature type="region of interest" description="Disordered" evidence="1">
    <location>
        <begin position="779"/>
        <end position="812"/>
    </location>
</feature>
<evidence type="ECO:0000256" key="1">
    <source>
        <dbReference type="SAM" id="MobiDB-lite"/>
    </source>
</evidence>
<dbReference type="InterPro" id="IPR049049">
    <property type="entry name" value="Beta-AFase-like_GH127_C"/>
</dbReference>
<dbReference type="InterPro" id="IPR049046">
    <property type="entry name" value="Beta-AFase-like_GH127_middle"/>
</dbReference>
<evidence type="ECO:0008006" key="7">
    <source>
        <dbReference type="Google" id="ProtNLM"/>
    </source>
</evidence>
<feature type="region of interest" description="Disordered" evidence="1">
    <location>
        <begin position="68"/>
        <end position="106"/>
    </location>
</feature>
<dbReference type="EMBL" id="CP007129">
    <property type="protein sequence ID" value="AHG92393.1"/>
    <property type="molecule type" value="Genomic_DNA"/>
</dbReference>
<sequence>MTRSTLSRREMLGLTGKAAAAAALYPILQTAIAPEGEAQSLGIAPQVNGLAGVDRVVVLPGKTYLRGWAGYGDPPRRGERRRPGQPEPAPPPTGPTPNVRWSKASGPGRVTFANPTALQTTATFTAPGTYVLRLTADNGATTSTSELTVKAENPAPARQLGVVHTKRYTIDSPLWNDRFKALIVSWIPHCIDQLERTDIPVGGIDNFIEAGKALRGEPHGAHKGYVFSNAYVHNAVESMSIALMIDAKGDPETLAAQQRMRETLDRWIPIILAAQEPDGYMQTAFTLPRVTNAGGNGGQNTGPFEHWTRRGDHEGYTAGYFLESAIVHYMMTDRKDARLYDAAKKLADCWDRNLGPAPKKAWYDGHQEMEQALVRFGRFVNDNEGAGKGDRYIKLAKFLLDNRYVAARDDRERSEYDQSHLPVIEQYEAVGHAVRAMYNYSGMADVVTETHDPDYRSAVKSLWDNIVNRKYYVTGGIGSGETSEGFGPNYSLRNAAYCESCSSCGVIFFQWKMGLAYHDAKYADLVEETIYNALLGGLAMDGKTFYYPNPLDARTLRTAWHSVPCCVGNIPRTLLQMPTWTYAKDPDGTGIYVNQFVGSTITVENVGGTDVEMVQRTNYPWDGKVAVTVNPKGGAKRMTVRVRVPDRETSALYASTPAVKGLTSMTVNGKAVKPKIENGYAVLTRSWTPGDRIDFEVPLTIQRVRAIEQVEADRGKVALRYGPLVYNIEKVDVGDVAKVLPPNAPLSTEWRGDLLHGVAVITGAFADGSPMVAIPNYARMNREPAPPPPLPQPADPSATNAPRERPAPPPIVSVVWINEGRAS</sequence>
<dbReference type="InterPro" id="IPR049174">
    <property type="entry name" value="Beta-AFase-like"/>
</dbReference>
<feature type="domain" description="Non-reducing end beta-L-arabinofuranosidase-like GH127 middle" evidence="3">
    <location>
        <begin position="590"/>
        <end position="698"/>
    </location>
</feature>
<dbReference type="Pfam" id="PF20736">
    <property type="entry name" value="Glyco_hydro127M"/>
    <property type="match status" value="1"/>
</dbReference>
<keyword evidence="5" id="KW-0614">Plasmid</keyword>
<dbReference type="OrthoDB" id="9757939at2"/>
<dbReference type="Pfam" id="PF20737">
    <property type="entry name" value="Glyco_hydro127C"/>
    <property type="match status" value="1"/>
</dbReference>
<evidence type="ECO:0000313" key="6">
    <source>
        <dbReference type="Proteomes" id="UP000019151"/>
    </source>
</evidence>
<reference evidence="5 6" key="1">
    <citation type="journal article" date="2014" name="Genome Announc.">
        <title>Genome Sequence and Methylome of Soil Bacterium Gemmatirosa kalamazoonensis KBS708T, a Member of the Rarely Cultivated Gemmatimonadetes Phylum.</title>
        <authorList>
            <person name="Debruyn J.M."/>
            <person name="Radosevich M."/>
            <person name="Wommack K.E."/>
            <person name="Polson S.W."/>
            <person name="Hauser L.J."/>
            <person name="Fawaz M.N."/>
            <person name="Korlach J."/>
            <person name="Tsai Y.C."/>
        </authorList>
    </citation>
    <scope>NUCLEOTIDE SEQUENCE [LARGE SCALE GENOMIC DNA]</scope>
    <source>
        <strain evidence="5 6">KBS708</strain>
        <plasmid evidence="6">Plasmid 1</plasmid>
    </source>
</reference>
<name>W0RS25_9BACT</name>
<evidence type="ECO:0000259" key="2">
    <source>
        <dbReference type="Pfam" id="PF07944"/>
    </source>
</evidence>
<dbReference type="SUPFAM" id="SSF48208">
    <property type="entry name" value="Six-hairpin glycosidases"/>
    <property type="match status" value="1"/>
</dbReference>
<dbReference type="RefSeq" id="WP_104023248.1">
    <property type="nucleotide sequence ID" value="NZ_CP007129.1"/>
</dbReference>
<feature type="domain" description="Non-reducing end beta-L-arabinofuranosidase-like GH127 C-terminal" evidence="4">
    <location>
        <begin position="701"/>
        <end position="785"/>
    </location>
</feature>
<dbReference type="HOGENOM" id="CLU_013148_2_0_0"/>
<gene>
    <name evidence="5" type="ORF">J421_4858</name>
</gene>
<dbReference type="InParanoid" id="W0RS25"/>
<feature type="compositionally biased region" description="Pro residues" evidence="1">
    <location>
        <begin position="85"/>
        <end position="95"/>
    </location>
</feature>
<evidence type="ECO:0000259" key="4">
    <source>
        <dbReference type="Pfam" id="PF20737"/>
    </source>
</evidence>
<geneLocation type="plasmid" evidence="5 6">
    <name>1</name>
</geneLocation>
<evidence type="ECO:0000313" key="5">
    <source>
        <dbReference type="EMBL" id="AHG92393.1"/>
    </source>
</evidence>
<dbReference type="Proteomes" id="UP000019151">
    <property type="component" value="Plasmid 1"/>
</dbReference>
<dbReference type="AlphaFoldDB" id="W0RS25"/>
<dbReference type="KEGG" id="gba:J421_4858"/>
<feature type="compositionally biased region" description="Pro residues" evidence="1">
    <location>
        <begin position="784"/>
        <end position="794"/>
    </location>
</feature>
<feature type="domain" description="Non-reducing end beta-L-arabinofuranosidase-like GH127 catalytic" evidence="2">
    <location>
        <begin position="174"/>
        <end position="577"/>
    </location>
</feature>
<dbReference type="Pfam" id="PF07944">
    <property type="entry name" value="Beta-AFase-like_GH127_cat"/>
    <property type="match status" value="1"/>
</dbReference>
<dbReference type="PANTHER" id="PTHR43465">
    <property type="entry name" value="DUF1680 DOMAIN PROTEIN (AFU_ORTHOLOGUE AFUA_1G08910)"/>
    <property type="match status" value="1"/>
</dbReference>
<dbReference type="InterPro" id="IPR008928">
    <property type="entry name" value="6-hairpin_glycosidase_sf"/>
</dbReference>
<dbReference type="InterPro" id="IPR012878">
    <property type="entry name" value="Beta-AFase-like_GH127_cat"/>
</dbReference>
<dbReference type="Gene3D" id="2.60.40.10">
    <property type="entry name" value="Immunoglobulins"/>
    <property type="match status" value="1"/>
</dbReference>
<feature type="compositionally biased region" description="Basic and acidic residues" evidence="1">
    <location>
        <begin position="74"/>
        <end position="84"/>
    </location>
</feature>
<dbReference type="GO" id="GO:0005975">
    <property type="term" value="P:carbohydrate metabolic process"/>
    <property type="evidence" value="ECO:0007669"/>
    <property type="project" value="InterPro"/>
</dbReference>
<proteinExistence type="predicted"/>
<dbReference type="InterPro" id="IPR013783">
    <property type="entry name" value="Ig-like_fold"/>
</dbReference>
<accession>W0RS25</accession>
<dbReference type="PANTHER" id="PTHR43465:SF2">
    <property type="entry name" value="DUF1680 DOMAIN PROTEIN (AFU_ORTHOLOGUE AFUA_1G08910)"/>
    <property type="match status" value="1"/>
</dbReference>